<feature type="region of interest" description="Disordered" evidence="1">
    <location>
        <begin position="85"/>
        <end position="105"/>
    </location>
</feature>
<feature type="region of interest" description="Disordered" evidence="1">
    <location>
        <begin position="1"/>
        <end position="48"/>
    </location>
</feature>
<reference evidence="2 3" key="1">
    <citation type="submission" date="2019-03" db="EMBL/GenBank/DDBJ databases">
        <title>Draft genome sequences of novel Actinobacteria.</title>
        <authorList>
            <person name="Sahin N."/>
            <person name="Ay H."/>
            <person name="Saygin H."/>
        </authorList>
    </citation>
    <scope>NUCLEOTIDE SEQUENCE [LARGE SCALE GENOMIC DNA]</scope>
    <source>
        <strain evidence="2 3">5K138</strain>
    </source>
</reference>
<dbReference type="RefSeq" id="WP_131893101.1">
    <property type="nucleotide sequence ID" value="NZ_SMKZ01000008.1"/>
</dbReference>
<keyword evidence="3" id="KW-1185">Reference proteome</keyword>
<dbReference type="AlphaFoldDB" id="A0A4R5DJM0"/>
<dbReference type="Proteomes" id="UP000294739">
    <property type="component" value="Unassembled WGS sequence"/>
</dbReference>
<protein>
    <submittedName>
        <fullName evidence="2">Uncharacterized protein</fullName>
    </submittedName>
</protein>
<evidence type="ECO:0000313" key="2">
    <source>
        <dbReference type="EMBL" id="TDE12190.1"/>
    </source>
</evidence>
<organism evidence="2 3">
    <name type="scientific">Jiangella asiatica</name>
    <dbReference type="NCBI Taxonomy" id="2530372"/>
    <lineage>
        <taxon>Bacteria</taxon>
        <taxon>Bacillati</taxon>
        <taxon>Actinomycetota</taxon>
        <taxon>Actinomycetes</taxon>
        <taxon>Jiangellales</taxon>
        <taxon>Jiangellaceae</taxon>
        <taxon>Jiangella</taxon>
    </lineage>
</organism>
<name>A0A4R5DJM0_9ACTN</name>
<evidence type="ECO:0000313" key="3">
    <source>
        <dbReference type="Proteomes" id="UP000294739"/>
    </source>
</evidence>
<dbReference type="EMBL" id="SMKZ01000008">
    <property type="protein sequence ID" value="TDE12190.1"/>
    <property type="molecule type" value="Genomic_DNA"/>
</dbReference>
<gene>
    <name evidence="2" type="ORF">E1269_07815</name>
</gene>
<accession>A0A4R5DJM0</accession>
<proteinExistence type="predicted"/>
<evidence type="ECO:0000256" key="1">
    <source>
        <dbReference type="SAM" id="MobiDB-lite"/>
    </source>
</evidence>
<dbReference type="InParanoid" id="A0A4R5DJM0"/>
<sequence>MRSRAGRFTPWGTPTRPATRHGRTGVDGDANESAVDEQGGQRDVVATTAALPRNRRDPLVRALDAVAKPRSVADAAIVIRRGRMAARPAAPGCSPQPLSMARRSP</sequence>
<comment type="caution">
    <text evidence="2">The sequence shown here is derived from an EMBL/GenBank/DDBJ whole genome shotgun (WGS) entry which is preliminary data.</text>
</comment>